<organism evidence="3">
    <name type="scientific">Anisakis simplex</name>
    <name type="common">Herring worm</name>
    <dbReference type="NCBI Taxonomy" id="6269"/>
    <lineage>
        <taxon>Eukaryota</taxon>
        <taxon>Metazoa</taxon>
        <taxon>Ecdysozoa</taxon>
        <taxon>Nematoda</taxon>
        <taxon>Chromadorea</taxon>
        <taxon>Rhabditida</taxon>
        <taxon>Spirurina</taxon>
        <taxon>Ascaridomorpha</taxon>
        <taxon>Ascaridoidea</taxon>
        <taxon>Anisakidae</taxon>
        <taxon>Anisakis</taxon>
        <taxon>Anisakis simplex complex</taxon>
    </lineage>
</organism>
<evidence type="ECO:0000313" key="3">
    <source>
        <dbReference type="WBParaSite" id="ASIM_0002141201-mRNA-1"/>
    </source>
</evidence>
<dbReference type="Proteomes" id="UP000267096">
    <property type="component" value="Unassembled WGS sequence"/>
</dbReference>
<keyword evidence="2" id="KW-1185">Reference proteome</keyword>
<accession>A0A0M3KK83</accession>
<dbReference type="EMBL" id="UYRR01040656">
    <property type="protein sequence ID" value="VDK79584.1"/>
    <property type="molecule type" value="Genomic_DNA"/>
</dbReference>
<evidence type="ECO:0000313" key="1">
    <source>
        <dbReference type="EMBL" id="VDK79584.1"/>
    </source>
</evidence>
<sequence>MDWNRERKTSEQDDLCVKSASGQGNYFLEMSTF</sequence>
<evidence type="ECO:0000313" key="2">
    <source>
        <dbReference type="Proteomes" id="UP000267096"/>
    </source>
</evidence>
<reference evidence="3" key="1">
    <citation type="submission" date="2017-02" db="UniProtKB">
        <authorList>
            <consortium name="WormBaseParasite"/>
        </authorList>
    </citation>
    <scope>IDENTIFICATION</scope>
</reference>
<dbReference type="AlphaFoldDB" id="A0A0M3KK83"/>
<proteinExistence type="predicted"/>
<reference evidence="1 2" key="2">
    <citation type="submission" date="2018-11" db="EMBL/GenBank/DDBJ databases">
        <authorList>
            <consortium name="Pathogen Informatics"/>
        </authorList>
    </citation>
    <scope>NUCLEOTIDE SEQUENCE [LARGE SCALE GENOMIC DNA]</scope>
</reference>
<protein>
    <submittedName>
        <fullName evidence="1 3">Uncharacterized protein</fullName>
    </submittedName>
</protein>
<name>A0A0M3KK83_ANISI</name>
<gene>
    <name evidence="1" type="ORF">ASIM_LOCUS20781</name>
</gene>
<dbReference type="WBParaSite" id="ASIM_0002141201-mRNA-1">
    <property type="protein sequence ID" value="ASIM_0002141201-mRNA-1"/>
    <property type="gene ID" value="ASIM_0002141201"/>
</dbReference>